<dbReference type="Pfam" id="PF03328">
    <property type="entry name" value="HpcH_HpaI"/>
    <property type="match status" value="1"/>
</dbReference>
<dbReference type="GO" id="GO:0005634">
    <property type="term" value="C:nucleus"/>
    <property type="evidence" value="ECO:0007669"/>
    <property type="project" value="InterPro"/>
</dbReference>
<evidence type="ECO:0000256" key="3">
    <source>
        <dbReference type="ARBA" id="ARBA00022723"/>
    </source>
</evidence>
<name>A0A0N4U1D8_DRAME</name>
<evidence type="ECO:0000313" key="9">
    <source>
        <dbReference type="Proteomes" id="UP000274756"/>
    </source>
</evidence>
<dbReference type="EMBL" id="UYYG01001150">
    <property type="protein sequence ID" value="VDN54802.1"/>
    <property type="molecule type" value="Genomic_DNA"/>
</dbReference>
<dbReference type="GO" id="GO:0006325">
    <property type="term" value="P:chromatin organization"/>
    <property type="evidence" value="ECO:0007669"/>
    <property type="project" value="TreeGrafter"/>
</dbReference>
<evidence type="ECO:0000259" key="5">
    <source>
        <dbReference type="Pfam" id="PF03328"/>
    </source>
</evidence>
<keyword evidence="4" id="KW-0812">Transmembrane</keyword>
<dbReference type="GO" id="GO:0003824">
    <property type="term" value="F:catalytic activity"/>
    <property type="evidence" value="ECO:0007669"/>
    <property type="project" value="InterPro"/>
</dbReference>
<gene>
    <name evidence="7" type="ORF">DME_LOCUS4775</name>
</gene>
<feature type="domain" description="HpcH/HpaI aldolase/citrate lyase" evidence="5">
    <location>
        <begin position="38"/>
        <end position="323"/>
    </location>
</feature>
<dbReference type="InterPro" id="IPR040442">
    <property type="entry name" value="Pyrv_kinase-like_dom_sf"/>
</dbReference>
<keyword evidence="3" id="KW-0479">Metal-binding</keyword>
<protein>
    <recommendedName>
        <fullName evidence="2">Protein FAM50 homolog</fullName>
    </recommendedName>
</protein>
<reference evidence="10" key="1">
    <citation type="submission" date="2016-04" db="UniProtKB">
        <authorList>
            <consortium name="WormBaseParasite"/>
        </authorList>
    </citation>
    <scope>IDENTIFICATION</scope>
</reference>
<dbReference type="PANTHER" id="PTHR12722:SF0">
    <property type="entry name" value="PROTEIN FAM50A"/>
    <property type="match status" value="1"/>
</dbReference>
<evidence type="ECO:0000256" key="1">
    <source>
        <dbReference type="ARBA" id="ARBA00009980"/>
    </source>
</evidence>
<dbReference type="Pfam" id="PF04921">
    <property type="entry name" value="XAP5"/>
    <property type="match status" value="1"/>
</dbReference>
<dbReference type="InterPro" id="IPR007005">
    <property type="entry name" value="XAP5"/>
</dbReference>
<evidence type="ECO:0000256" key="2">
    <source>
        <dbReference type="ARBA" id="ARBA00016617"/>
    </source>
</evidence>
<accession>A0A0N4U1D8</accession>
<keyword evidence="9" id="KW-1185">Reference proteome</keyword>
<evidence type="ECO:0000313" key="7">
    <source>
        <dbReference type="EMBL" id="VDN54802.1"/>
    </source>
</evidence>
<dbReference type="InterPro" id="IPR015813">
    <property type="entry name" value="Pyrv/PenolPyrv_kinase-like_dom"/>
</dbReference>
<evidence type="ECO:0000313" key="10">
    <source>
        <dbReference type="WBParaSite" id="DME_0000041501-mRNA-1"/>
    </source>
</evidence>
<dbReference type="PANTHER" id="PTHR12722">
    <property type="entry name" value="XAP-5 PROTEIN-RELATED"/>
    <property type="match status" value="1"/>
</dbReference>
<dbReference type="OrthoDB" id="1562195at2759"/>
<keyword evidence="4" id="KW-0472">Membrane</keyword>
<dbReference type="Proteomes" id="UP000274756">
    <property type="component" value="Unassembled WGS sequence"/>
</dbReference>
<dbReference type="WBParaSite" id="DME_0000041501-mRNA-1">
    <property type="protein sequence ID" value="DME_0000041501-mRNA-1"/>
    <property type="gene ID" value="DME_0000041501"/>
</dbReference>
<dbReference type="Gene3D" id="3.20.20.60">
    <property type="entry name" value="Phosphoenolpyruvate-binding domains"/>
    <property type="match status" value="2"/>
</dbReference>
<organism evidence="8 10">
    <name type="scientific">Dracunculus medinensis</name>
    <name type="common">Guinea worm</name>
    <dbReference type="NCBI Taxonomy" id="318479"/>
    <lineage>
        <taxon>Eukaryota</taxon>
        <taxon>Metazoa</taxon>
        <taxon>Ecdysozoa</taxon>
        <taxon>Nematoda</taxon>
        <taxon>Chromadorea</taxon>
        <taxon>Rhabditida</taxon>
        <taxon>Spirurina</taxon>
        <taxon>Dracunculoidea</taxon>
        <taxon>Dracunculidae</taxon>
        <taxon>Dracunculus</taxon>
    </lineage>
</organism>
<dbReference type="AlphaFoldDB" id="A0A0N4U1D8"/>
<dbReference type="SUPFAM" id="SSF51621">
    <property type="entry name" value="Phosphoenolpyruvate/pyruvate domain"/>
    <property type="match status" value="1"/>
</dbReference>
<dbReference type="Proteomes" id="UP000038040">
    <property type="component" value="Unplaced"/>
</dbReference>
<evidence type="ECO:0000313" key="8">
    <source>
        <dbReference type="Proteomes" id="UP000038040"/>
    </source>
</evidence>
<dbReference type="GO" id="GO:0046872">
    <property type="term" value="F:metal ion binding"/>
    <property type="evidence" value="ECO:0007669"/>
    <property type="project" value="UniProtKB-KW"/>
</dbReference>
<comment type="similarity">
    <text evidence="1">Belongs to the FAM50 family.</text>
</comment>
<proteinExistence type="inferred from homology"/>
<evidence type="ECO:0000256" key="4">
    <source>
        <dbReference type="SAM" id="Phobius"/>
    </source>
</evidence>
<dbReference type="InterPro" id="IPR005000">
    <property type="entry name" value="Aldolase/citrate-lyase_domain"/>
</dbReference>
<keyword evidence="4" id="KW-1133">Transmembrane helix</keyword>
<reference evidence="7 9" key="2">
    <citation type="submission" date="2018-11" db="EMBL/GenBank/DDBJ databases">
        <authorList>
            <consortium name="Pathogen Informatics"/>
        </authorList>
    </citation>
    <scope>NUCLEOTIDE SEQUENCE [LARGE SCALE GENOMIC DNA]</scope>
</reference>
<feature type="transmembrane region" description="Helical" evidence="4">
    <location>
        <begin position="179"/>
        <end position="200"/>
    </location>
</feature>
<sequence length="708" mass="81120">MLANLRIRISISAFNHFASNSFSTTGNVYNRAKYIPRRALLYVPGSNLKMLQKVPQIKVDSLVLELEDGVAMNAKADARTNVKNYLDDLPNKGVHRCFELGVRINSVSSQLIHDDLKELAKAKHLPHAFMVPKVDSIDDLAVILDAFKTTYGEERISNSIINNWLFIFTTTDKDIDFGFWYLVFGISVLVFGIGILVFAFKENKGFFKDVRLVIWIESARAILDMPRIINAAMNLHKTINFFKLDAAVFGSDDFCADIGATRTKEGYENIYARQRFVTCCKAFGIQAIDSVYIDIKDIKGLKKQCEEGNGVSWGFDGKQSIHPSQIETILKSFLPSQEKIEWAQQLVKEFMEHEKRGEGAFTFRGQMIDRPLLLQAMNLVNLIDVVNKESNNKSDLQLQYILDTVPLKFLCSNIKTMSKADEGRLIHIAKKRERAKEAIEQRRRKIELETKNLKSGMKAKFTANYDTVEECMKSATVGLVTLDEMREKQKDVSEMRESQLVPQSLSRNEKIERGVLQNHRLGMDPTVETAFLPDRERESELTKLKDSLAKEWHALQEKEKNEEINVAFAYWDGSSHRKDLRMKKGNTISQFLARALELLKREFSELRSAVPESLMFVKEDLIIPHFYTFQDFIVTKAMGKTGPLYEFDAAGEIRLRQDAAVDCGESHPAKVVLRNWYEKNKHIYPASRWEAFVPNKEYRQTVDDLTTI</sequence>
<evidence type="ECO:0000259" key="6">
    <source>
        <dbReference type="Pfam" id="PF04921"/>
    </source>
</evidence>
<dbReference type="InterPro" id="IPR048337">
    <property type="entry name" value="FAM50A/XAP5_C"/>
</dbReference>
<feature type="domain" description="FAM50A/XAP5 C-terminal" evidence="6">
    <location>
        <begin position="562"/>
        <end position="701"/>
    </location>
</feature>